<feature type="domain" description="HD-GYP" evidence="3">
    <location>
        <begin position="298"/>
        <end position="482"/>
    </location>
</feature>
<dbReference type="AlphaFoldDB" id="A0A1V4SS05"/>
<dbReference type="CDD" id="cd01949">
    <property type="entry name" value="GGDEF"/>
    <property type="match status" value="1"/>
</dbReference>
<sequence length="482" mass="55818">MNCKKLEVLDRDKNIIGTVGIVDCEKNCYLKNVINAIPYIISYKDINGNLTGCNKAFEKFVGRDELNLLGEKYKENCLEKELVLEIANKDGNNLEKKNKRFYEIQYENDKVMKVEKFPLKDSEGKIIGVVGLSEDISEDKKFQNKIIEESYKDKTTGLYNRNYFEKIAVEIDKNFNGKLILIMGDSDALKLVNDSLGHLEGDRYLRDLSRIILEVVNKRGDVIRWGGDEFIILIPNATIEDAKEVTEKINYLCRNNDSSPIPISLSMGYSYREENNKTLDKMIEEAENEVYKEKLIKSEKTKKRLFEYIQKSLMEKCCESDDIKKRNHILIQKICEELNLTKKEIEDIKLASDLCSIGMIAIPDNIAKKNIDELTDKEIEILKTHPDKGYRIVKSYPEIAKVSKIILTHHEYYNGEGYPLGLAGEDIPLGARIIRIIEDYNYYLKFDNKITKKDIEIKIKSQSYEKYDPKLVKVFLKVISEM</sequence>
<dbReference type="Gene3D" id="3.30.450.20">
    <property type="entry name" value="PAS domain"/>
    <property type="match status" value="1"/>
</dbReference>
<protein>
    <submittedName>
        <fullName evidence="4">Cyclic di-GMP phosphodiesterase response regulator RpfG</fullName>
        <ecNumber evidence="4">3.1.4.52</ecNumber>
    </submittedName>
</protein>
<dbReference type="PROSITE" id="PS50113">
    <property type="entry name" value="PAC"/>
    <property type="match status" value="1"/>
</dbReference>
<evidence type="ECO:0000259" key="3">
    <source>
        <dbReference type="PROSITE" id="PS51832"/>
    </source>
</evidence>
<dbReference type="Pfam" id="PF00990">
    <property type="entry name" value="GGDEF"/>
    <property type="match status" value="1"/>
</dbReference>
<evidence type="ECO:0000313" key="5">
    <source>
        <dbReference type="Proteomes" id="UP000191448"/>
    </source>
</evidence>
<evidence type="ECO:0000259" key="2">
    <source>
        <dbReference type="PROSITE" id="PS50887"/>
    </source>
</evidence>
<dbReference type="InterPro" id="IPR052020">
    <property type="entry name" value="Cyclic_di-GMP/3'3'-cGAMP_PDE"/>
</dbReference>
<feature type="domain" description="GGDEF" evidence="2">
    <location>
        <begin position="177"/>
        <end position="308"/>
    </location>
</feature>
<proteinExistence type="predicted"/>
<dbReference type="PANTHER" id="PTHR45228:SF1">
    <property type="entry name" value="CYCLIC DI-GMP PHOSPHODIESTERASE TM_0186"/>
    <property type="match status" value="1"/>
</dbReference>
<dbReference type="Pfam" id="PF08448">
    <property type="entry name" value="PAS_4"/>
    <property type="match status" value="1"/>
</dbReference>
<evidence type="ECO:0000259" key="1">
    <source>
        <dbReference type="PROSITE" id="PS50113"/>
    </source>
</evidence>
<dbReference type="CDD" id="cd00077">
    <property type="entry name" value="HDc"/>
    <property type="match status" value="1"/>
</dbReference>
<gene>
    <name evidence="4" type="primary">rpfG_5</name>
    <name evidence="4" type="ORF">CLTHE_26610</name>
</gene>
<dbReference type="GO" id="GO:0071111">
    <property type="term" value="F:cyclic-guanylate-specific phosphodiesterase activity"/>
    <property type="evidence" value="ECO:0007669"/>
    <property type="project" value="UniProtKB-EC"/>
</dbReference>
<comment type="caution">
    <text evidence="4">The sequence shown here is derived from an EMBL/GenBank/DDBJ whole genome shotgun (WGS) entry which is preliminary data.</text>
</comment>
<feature type="domain" description="PAC" evidence="1">
    <location>
        <begin position="95"/>
        <end position="148"/>
    </location>
</feature>
<dbReference type="InterPro" id="IPR043128">
    <property type="entry name" value="Rev_trsase/Diguanyl_cyclase"/>
</dbReference>
<dbReference type="InterPro" id="IPR003607">
    <property type="entry name" value="HD/PDEase_dom"/>
</dbReference>
<dbReference type="InterPro" id="IPR000160">
    <property type="entry name" value="GGDEF_dom"/>
</dbReference>
<reference evidence="4 5" key="1">
    <citation type="submission" date="2016-02" db="EMBL/GenBank/DDBJ databases">
        <title>Genome sequence of Clostridium thermobutyricum DSM 4928.</title>
        <authorList>
            <person name="Poehlein A."/>
            <person name="Daniel R."/>
        </authorList>
    </citation>
    <scope>NUCLEOTIDE SEQUENCE [LARGE SCALE GENOMIC DNA]</scope>
    <source>
        <strain evidence="4 5">DSM 4928</strain>
    </source>
</reference>
<dbReference type="EC" id="3.1.4.52" evidence="4"/>
<dbReference type="NCBIfam" id="TIGR00229">
    <property type="entry name" value="sensory_box"/>
    <property type="match status" value="1"/>
</dbReference>
<keyword evidence="4" id="KW-0378">Hydrolase</keyword>
<dbReference type="Gene3D" id="1.10.3210.10">
    <property type="entry name" value="Hypothetical protein af1432"/>
    <property type="match status" value="1"/>
</dbReference>
<evidence type="ECO:0000313" key="4">
    <source>
        <dbReference type="EMBL" id="OPX46669.1"/>
    </source>
</evidence>
<dbReference type="InterPro" id="IPR035965">
    <property type="entry name" value="PAS-like_dom_sf"/>
</dbReference>
<accession>A0A1V4SS05</accession>
<dbReference type="Gene3D" id="3.30.70.270">
    <property type="match status" value="1"/>
</dbReference>
<dbReference type="SUPFAM" id="SSF55073">
    <property type="entry name" value="Nucleotide cyclase"/>
    <property type="match status" value="1"/>
</dbReference>
<dbReference type="PROSITE" id="PS50887">
    <property type="entry name" value="GGDEF"/>
    <property type="match status" value="1"/>
</dbReference>
<dbReference type="InterPro" id="IPR000014">
    <property type="entry name" value="PAS"/>
</dbReference>
<dbReference type="SMART" id="SM00267">
    <property type="entry name" value="GGDEF"/>
    <property type="match status" value="1"/>
</dbReference>
<dbReference type="EMBL" id="LTAY01000072">
    <property type="protein sequence ID" value="OPX46669.1"/>
    <property type="molecule type" value="Genomic_DNA"/>
</dbReference>
<dbReference type="PROSITE" id="PS51832">
    <property type="entry name" value="HD_GYP"/>
    <property type="match status" value="1"/>
</dbReference>
<dbReference type="NCBIfam" id="TIGR00254">
    <property type="entry name" value="GGDEF"/>
    <property type="match status" value="1"/>
</dbReference>
<dbReference type="SUPFAM" id="SSF55785">
    <property type="entry name" value="PYP-like sensor domain (PAS domain)"/>
    <property type="match status" value="1"/>
</dbReference>
<dbReference type="PANTHER" id="PTHR45228">
    <property type="entry name" value="CYCLIC DI-GMP PHOSPHODIESTERASE TM_0186-RELATED"/>
    <property type="match status" value="1"/>
</dbReference>
<dbReference type="InterPro" id="IPR037522">
    <property type="entry name" value="HD_GYP_dom"/>
</dbReference>
<dbReference type="OrthoDB" id="9804747at2"/>
<name>A0A1V4SS05_9CLOT</name>
<dbReference type="SUPFAM" id="SSF109604">
    <property type="entry name" value="HD-domain/PDEase-like"/>
    <property type="match status" value="1"/>
</dbReference>
<dbReference type="Proteomes" id="UP000191448">
    <property type="component" value="Unassembled WGS sequence"/>
</dbReference>
<dbReference type="Pfam" id="PF13487">
    <property type="entry name" value="HD_5"/>
    <property type="match status" value="1"/>
</dbReference>
<dbReference type="InterPro" id="IPR013656">
    <property type="entry name" value="PAS_4"/>
</dbReference>
<organism evidence="4 5">
    <name type="scientific">Clostridium thermobutyricum DSM 4928</name>
    <dbReference type="NCBI Taxonomy" id="1121339"/>
    <lineage>
        <taxon>Bacteria</taxon>
        <taxon>Bacillati</taxon>
        <taxon>Bacillota</taxon>
        <taxon>Clostridia</taxon>
        <taxon>Eubacteriales</taxon>
        <taxon>Clostridiaceae</taxon>
        <taxon>Clostridium</taxon>
    </lineage>
</organism>
<dbReference type="InterPro" id="IPR029787">
    <property type="entry name" value="Nucleotide_cyclase"/>
</dbReference>
<dbReference type="InterPro" id="IPR000700">
    <property type="entry name" value="PAS-assoc_C"/>
</dbReference>